<reference evidence="3" key="1">
    <citation type="journal article" date="2019" name="Int. J. Syst. Evol. Microbiol.">
        <title>The Global Catalogue of Microorganisms (GCM) 10K type strain sequencing project: providing services to taxonomists for standard genome sequencing and annotation.</title>
        <authorList>
            <consortium name="The Broad Institute Genomics Platform"/>
            <consortium name="The Broad Institute Genome Sequencing Center for Infectious Disease"/>
            <person name="Wu L."/>
            <person name="Ma J."/>
        </authorList>
    </citation>
    <scope>NUCLEOTIDE SEQUENCE [LARGE SCALE GENOMIC DNA]</scope>
    <source>
        <strain evidence="3">CGMCC 1.15774</strain>
    </source>
</reference>
<feature type="chain" id="PRO_5045613308" evidence="1">
    <location>
        <begin position="20"/>
        <end position="354"/>
    </location>
</feature>
<feature type="signal peptide" evidence="1">
    <location>
        <begin position="1"/>
        <end position="19"/>
    </location>
</feature>
<organism evidence="2 3">
    <name type="scientific">Flagellimonas marina</name>
    <dbReference type="NCBI Taxonomy" id="1775168"/>
    <lineage>
        <taxon>Bacteria</taxon>
        <taxon>Pseudomonadati</taxon>
        <taxon>Bacteroidota</taxon>
        <taxon>Flavobacteriia</taxon>
        <taxon>Flavobacteriales</taxon>
        <taxon>Flavobacteriaceae</taxon>
        <taxon>Flagellimonas</taxon>
    </lineage>
</organism>
<comment type="caution">
    <text evidence="2">The sequence shown here is derived from an EMBL/GenBank/DDBJ whole genome shotgun (WGS) entry which is preliminary data.</text>
</comment>
<gene>
    <name evidence="2" type="ORF">ACFOWS_15285</name>
</gene>
<dbReference type="RefSeq" id="WP_366586318.1">
    <property type="nucleotide sequence ID" value="NZ_JBHSCL010000009.1"/>
</dbReference>
<evidence type="ECO:0000256" key="1">
    <source>
        <dbReference type="SAM" id="SignalP"/>
    </source>
</evidence>
<dbReference type="InterPro" id="IPR021428">
    <property type="entry name" value="DUF3078"/>
</dbReference>
<evidence type="ECO:0000313" key="3">
    <source>
        <dbReference type="Proteomes" id="UP001595841"/>
    </source>
</evidence>
<proteinExistence type="predicted"/>
<evidence type="ECO:0000313" key="2">
    <source>
        <dbReference type="EMBL" id="MFC4221513.1"/>
    </source>
</evidence>
<dbReference type="EMBL" id="JBHSCL010000009">
    <property type="protein sequence ID" value="MFC4221513.1"/>
    <property type="molecule type" value="Genomic_DNA"/>
</dbReference>
<protein>
    <submittedName>
        <fullName evidence="2">DUF3078 domain-containing protein</fullName>
    </submittedName>
</protein>
<keyword evidence="3" id="KW-1185">Reference proteome</keyword>
<dbReference type="Proteomes" id="UP001595841">
    <property type="component" value="Unassembled WGS sequence"/>
</dbReference>
<sequence length="354" mass="41255">MRLICFLVLFVTVCLSAHAQGDPFKVFELKSDSTDYTFKVVRIKDVKLKYVPRSAKLRDPRAVLNRIKPLRRWYKRFEPTSFWKKINEFGLNINEVAFVNWNAGGDNSVSALASMRFGRNYKFRYLNWNNEAVFRYGLNAQEGRKLRKTDDQIRLTSTISFRKDTLTNWYYSVKTNFNTQFSNGFKYPDRENPISRFMAPGYLFLGMGTSYISTQDNFNLYISPATMKSTFVLDETLSNQGAFGVEEGENLFLELGFLITNTWEKEIVRNVKMNHRINLYTDYVRSFGNIDVDWEMNFNLKVNDYIKANIGTHLIYDDDIKFDEVVADDGTVIDPGIPRIQFKQLLGVGILYSF</sequence>
<dbReference type="Pfam" id="PF11276">
    <property type="entry name" value="DUF3078"/>
    <property type="match status" value="1"/>
</dbReference>
<keyword evidence="1" id="KW-0732">Signal</keyword>
<name>A0ABV8PN23_9FLAO</name>
<accession>A0ABV8PN23</accession>